<gene>
    <name evidence="1" type="ORF">PoB_006828500</name>
</gene>
<proteinExistence type="predicted"/>
<comment type="caution">
    <text evidence="1">The sequence shown here is derived from an EMBL/GenBank/DDBJ whole genome shotgun (WGS) entry which is preliminary data.</text>
</comment>
<dbReference type="AlphaFoldDB" id="A0AAV4DCL0"/>
<evidence type="ECO:0000313" key="1">
    <source>
        <dbReference type="EMBL" id="GFO41780.1"/>
    </source>
</evidence>
<protein>
    <submittedName>
        <fullName evidence="1">Uncharacterized protein</fullName>
    </submittedName>
</protein>
<organism evidence="1 2">
    <name type="scientific">Plakobranchus ocellatus</name>
    <dbReference type="NCBI Taxonomy" id="259542"/>
    <lineage>
        <taxon>Eukaryota</taxon>
        <taxon>Metazoa</taxon>
        <taxon>Spiralia</taxon>
        <taxon>Lophotrochozoa</taxon>
        <taxon>Mollusca</taxon>
        <taxon>Gastropoda</taxon>
        <taxon>Heterobranchia</taxon>
        <taxon>Euthyneura</taxon>
        <taxon>Panpulmonata</taxon>
        <taxon>Sacoglossa</taxon>
        <taxon>Placobranchoidea</taxon>
        <taxon>Plakobranchidae</taxon>
        <taxon>Plakobranchus</taxon>
    </lineage>
</organism>
<reference evidence="1 2" key="1">
    <citation type="journal article" date="2021" name="Elife">
        <title>Chloroplast acquisition without the gene transfer in kleptoplastic sea slugs, Plakobranchus ocellatus.</title>
        <authorList>
            <person name="Maeda T."/>
            <person name="Takahashi S."/>
            <person name="Yoshida T."/>
            <person name="Shimamura S."/>
            <person name="Takaki Y."/>
            <person name="Nagai Y."/>
            <person name="Toyoda A."/>
            <person name="Suzuki Y."/>
            <person name="Arimoto A."/>
            <person name="Ishii H."/>
            <person name="Satoh N."/>
            <person name="Nishiyama T."/>
            <person name="Hasebe M."/>
            <person name="Maruyama T."/>
            <person name="Minagawa J."/>
            <person name="Obokata J."/>
            <person name="Shigenobu S."/>
        </authorList>
    </citation>
    <scope>NUCLEOTIDE SEQUENCE [LARGE SCALE GENOMIC DNA]</scope>
</reference>
<keyword evidence="2" id="KW-1185">Reference proteome</keyword>
<name>A0AAV4DCL0_9GAST</name>
<dbReference type="EMBL" id="BLXT01007723">
    <property type="protein sequence ID" value="GFO41780.1"/>
    <property type="molecule type" value="Genomic_DNA"/>
</dbReference>
<dbReference type="Proteomes" id="UP000735302">
    <property type="component" value="Unassembled WGS sequence"/>
</dbReference>
<sequence>MGSVATFHGLMEVLFRTQSKSHIDIPVSSSNERQTPMWREGLRPDYTSKIFRWRVPYQRVPTVRGAGQARDNPTIPRRKSWRAGVRHLPAALLAQSAAGAAPTEVPPVEDLDMVVLQAGLAVDTRNRLEATLEATRLIIADVKD</sequence>
<accession>A0AAV4DCL0</accession>
<evidence type="ECO:0000313" key="2">
    <source>
        <dbReference type="Proteomes" id="UP000735302"/>
    </source>
</evidence>